<keyword evidence="2" id="KW-1185">Reference proteome</keyword>
<feature type="non-terminal residue" evidence="1">
    <location>
        <position position="454"/>
    </location>
</feature>
<evidence type="ECO:0000313" key="2">
    <source>
        <dbReference type="Proteomes" id="UP001143981"/>
    </source>
</evidence>
<dbReference type="EMBL" id="JANBOI010000029">
    <property type="protein sequence ID" value="KAJ1735367.1"/>
    <property type="molecule type" value="Genomic_DNA"/>
</dbReference>
<gene>
    <name evidence="1" type="ORF">LPJ61_000572</name>
</gene>
<dbReference type="AlphaFoldDB" id="A0A9W7YGG0"/>
<proteinExistence type="predicted"/>
<organism evidence="1 2">
    <name type="scientific">Coemansia biformis</name>
    <dbReference type="NCBI Taxonomy" id="1286918"/>
    <lineage>
        <taxon>Eukaryota</taxon>
        <taxon>Fungi</taxon>
        <taxon>Fungi incertae sedis</taxon>
        <taxon>Zoopagomycota</taxon>
        <taxon>Kickxellomycotina</taxon>
        <taxon>Kickxellomycetes</taxon>
        <taxon>Kickxellales</taxon>
        <taxon>Kickxellaceae</taxon>
        <taxon>Coemansia</taxon>
    </lineage>
</organism>
<dbReference type="Proteomes" id="UP001143981">
    <property type="component" value="Unassembled WGS sequence"/>
</dbReference>
<protein>
    <submittedName>
        <fullName evidence="1">Uncharacterized protein</fullName>
    </submittedName>
</protein>
<sequence length="454" mass="50388">MSGIADAGHAKPRLTAGERFGRDMPSSVMRRLGIKFYADIKRQRQQHGRRIRVLAVLSELRHLIGACSSSGDKSGRVYMYLEELNWLYMQQLRSHAPPLLLRSSACVVQDMCGFSGRRNPTVVLVEDSQRPQLVKRPVRFAADSATGPLFERALYSKMSPRRSADKMPTRAADTIDPCQPCWVDYLVDDLPEADVHGLFRLVARSRVPDQTHSKYRAAIEEALAFALNRRGCALDPLESMRVCAHLIRRHRQRPAGEEKAAMAVLERVLVLWRSVGWRCVEELRGQQGAGLDDDAALGEIRLKRWNNVASEAIVWQAQQDGELPAAWALLFEWHGTWTRAMQALCPERRRGFASGEDRFASPFWRAKLPGRLRLHELTLSEKAVCSVLARLADAGLPGRAAELLGVATSEAGIPVSAPMFNIVLRGLDGGGSGNSPPLPSLAALALVNRRALEL</sequence>
<name>A0A9W7YGG0_9FUNG</name>
<reference evidence="1" key="1">
    <citation type="submission" date="2022-07" db="EMBL/GenBank/DDBJ databases">
        <title>Phylogenomic reconstructions and comparative analyses of Kickxellomycotina fungi.</title>
        <authorList>
            <person name="Reynolds N.K."/>
            <person name="Stajich J.E."/>
            <person name="Barry K."/>
            <person name="Grigoriev I.V."/>
            <person name="Crous P."/>
            <person name="Smith M.E."/>
        </authorList>
    </citation>
    <scope>NUCLEOTIDE SEQUENCE</scope>
    <source>
        <strain evidence="1">BCRC 34381</strain>
    </source>
</reference>
<dbReference type="OrthoDB" id="5540442at2759"/>
<comment type="caution">
    <text evidence="1">The sequence shown here is derived from an EMBL/GenBank/DDBJ whole genome shotgun (WGS) entry which is preliminary data.</text>
</comment>
<accession>A0A9W7YGG0</accession>
<evidence type="ECO:0000313" key="1">
    <source>
        <dbReference type="EMBL" id="KAJ1735367.1"/>
    </source>
</evidence>